<dbReference type="EMBL" id="QZWG01000018">
    <property type="protein sequence ID" value="RZB51567.1"/>
    <property type="molecule type" value="Genomic_DNA"/>
</dbReference>
<evidence type="ECO:0000256" key="1">
    <source>
        <dbReference type="SAM" id="Phobius"/>
    </source>
</evidence>
<reference evidence="2 3" key="1">
    <citation type="submission" date="2018-09" db="EMBL/GenBank/DDBJ databases">
        <title>A high-quality reference genome of wild soybean provides a powerful tool to mine soybean genomes.</title>
        <authorList>
            <person name="Xie M."/>
            <person name="Chung C.Y.L."/>
            <person name="Li M.-W."/>
            <person name="Wong F.-L."/>
            <person name="Chan T.-F."/>
            <person name="Lam H.-M."/>
        </authorList>
    </citation>
    <scope>NUCLEOTIDE SEQUENCE [LARGE SCALE GENOMIC DNA]</scope>
    <source>
        <strain evidence="3">cv. W05</strain>
        <tissue evidence="2">Hypocotyl of etiolated seedlings</tissue>
    </source>
</reference>
<keyword evidence="1" id="KW-1133">Transmembrane helix</keyword>
<dbReference type="AlphaFoldDB" id="A0A445FRP0"/>
<evidence type="ECO:0000313" key="3">
    <source>
        <dbReference type="Proteomes" id="UP000289340"/>
    </source>
</evidence>
<keyword evidence="1" id="KW-0812">Transmembrane</keyword>
<dbReference type="Proteomes" id="UP000289340">
    <property type="component" value="Chromosome 18"/>
</dbReference>
<feature type="transmembrane region" description="Helical" evidence="1">
    <location>
        <begin position="30"/>
        <end position="50"/>
    </location>
</feature>
<evidence type="ECO:0000313" key="2">
    <source>
        <dbReference type="EMBL" id="RZB51567.1"/>
    </source>
</evidence>
<name>A0A445FRP0_GLYSO</name>
<keyword evidence="1" id="KW-0472">Membrane</keyword>
<accession>A0A445FRP0</accession>
<gene>
    <name evidence="2" type="ORF">D0Y65_048123</name>
</gene>
<feature type="non-terminal residue" evidence="2">
    <location>
        <position position="165"/>
    </location>
</feature>
<keyword evidence="3" id="KW-1185">Reference proteome</keyword>
<sequence length="165" mass="19213">MCLCQSKEVVIFSLTNFMLILKKNTTQNKVLPLLLPLFFLLIPFFPFLFLSNPHPLATQKNRGNFHVTDNHSRCLKILNVHINTSLAFLLELSIPHVAILPSCIKVIKRCHRQVLLNQHCQHKEDPIMLEVWASYARSHHHAIIEKMYVGEFGVFRESEKESERE</sequence>
<comment type="caution">
    <text evidence="2">The sequence shown here is derived from an EMBL/GenBank/DDBJ whole genome shotgun (WGS) entry which is preliminary data.</text>
</comment>
<protein>
    <submittedName>
        <fullName evidence="2">Uncharacterized protein</fullName>
    </submittedName>
</protein>
<proteinExistence type="predicted"/>
<organism evidence="2 3">
    <name type="scientific">Glycine soja</name>
    <name type="common">Wild soybean</name>
    <dbReference type="NCBI Taxonomy" id="3848"/>
    <lineage>
        <taxon>Eukaryota</taxon>
        <taxon>Viridiplantae</taxon>
        <taxon>Streptophyta</taxon>
        <taxon>Embryophyta</taxon>
        <taxon>Tracheophyta</taxon>
        <taxon>Spermatophyta</taxon>
        <taxon>Magnoliopsida</taxon>
        <taxon>eudicotyledons</taxon>
        <taxon>Gunneridae</taxon>
        <taxon>Pentapetalae</taxon>
        <taxon>rosids</taxon>
        <taxon>fabids</taxon>
        <taxon>Fabales</taxon>
        <taxon>Fabaceae</taxon>
        <taxon>Papilionoideae</taxon>
        <taxon>50 kb inversion clade</taxon>
        <taxon>NPAAA clade</taxon>
        <taxon>indigoferoid/millettioid clade</taxon>
        <taxon>Phaseoleae</taxon>
        <taxon>Glycine</taxon>
        <taxon>Glycine subgen. Soja</taxon>
    </lineage>
</organism>